<dbReference type="RefSeq" id="WP_145222797.1">
    <property type="nucleotide sequence ID" value="NZ_CP036269.1"/>
</dbReference>
<feature type="region of interest" description="Disordered" evidence="1">
    <location>
        <begin position="80"/>
        <end position="101"/>
    </location>
</feature>
<dbReference type="OrthoDB" id="286284at2"/>
<organism evidence="2 3">
    <name type="scientific">Gimesia alba</name>
    <dbReference type="NCBI Taxonomy" id="2527973"/>
    <lineage>
        <taxon>Bacteria</taxon>
        <taxon>Pseudomonadati</taxon>
        <taxon>Planctomycetota</taxon>
        <taxon>Planctomycetia</taxon>
        <taxon>Planctomycetales</taxon>
        <taxon>Planctomycetaceae</taxon>
        <taxon>Gimesia</taxon>
    </lineage>
</organism>
<dbReference type="Proteomes" id="UP000317171">
    <property type="component" value="Chromosome"/>
</dbReference>
<feature type="region of interest" description="Disordered" evidence="1">
    <location>
        <begin position="1"/>
        <end position="24"/>
    </location>
</feature>
<proteinExistence type="predicted"/>
<protein>
    <submittedName>
        <fullName evidence="2">Uncharacterized protein</fullName>
    </submittedName>
</protein>
<dbReference type="EMBL" id="CP036269">
    <property type="protein sequence ID" value="QDT45815.1"/>
    <property type="molecule type" value="Genomic_DNA"/>
</dbReference>
<evidence type="ECO:0000256" key="1">
    <source>
        <dbReference type="SAM" id="MobiDB-lite"/>
    </source>
</evidence>
<sequence>MATREKLLGKEVTENNRPEGEDMHIGDDNSVIHQYLQPAKTGSALGTIAKFGIAAGLLSTGIGAPVAGWLIADALKNKPAPVTPADPPIDTDTQYEIGLEK</sequence>
<dbReference type="AlphaFoldDB" id="A0A517RPM6"/>
<reference evidence="2 3" key="1">
    <citation type="submission" date="2019-02" db="EMBL/GenBank/DDBJ databases">
        <title>Deep-cultivation of Planctomycetes and their phenomic and genomic characterization uncovers novel biology.</title>
        <authorList>
            <person name="Wiegand S."/>
            <person name="Jogler M."/>
            <person name="Boedeker C."/>
            <person name="Pinto D."/>
            <person name="Vollmers J."/>
            <person name="Rivas-Marin E."/>
            <person name="Kohn T."/>
            <person name="Peeters S.H."/>
            <person name="Heuer A."/>
            <person name="Rast P."/>
            <person name="Oberbeckmann S."/>
            <person name="Bunk B."/>
            <person name="Jeske O."/>
            <person name="Meyerdierks A."/>
            <person name="Storesund J.E."/>
            <person name="Kallscheuer N."/>
            <person name="Luecker S."/>
            <person name="Lage O.M."/>
            <person name="Pohl T."/>
            <person name="Merkel B.J."/>
            <person name="Hornburger P."/>
            <person name="Mueller R.-W."/>
            <person name="Bruemmer F."/>
            <person name="Labrenz M."/>
            <person name="Spormann A.M."/>
            <person name="Op den Camp H."/>
            <person name="Overmann J."/>
            <person name="Amann R."/>
            <person name="Jetten M.S.M."/>
            <person name="Mascher T."/>
            <person name="Medema M.H."/>
            <person name="Devos D.P."/>
            <person name="Kaster A.-K."/>
            <person name="Ovreas L."/>
            <person name="Rohde M."/>
            <person name="Galperin M.Y."/>
            <person name="Jogler C."/>
        </authorList>
    </citation>
    <scope>NUCLEOTIDE SEQUENCE [LARGE SCALE GENOMIC DNA]</scope>
    <source>
        <strain evidence="2 3">Pan241w</strain>
    </source>
</reference>
<name>A0A517RPM6_9PLAN</name>
<dbReference type="KEGG" id="gaz:Pan241w_59430"/>
<evidence type="ECO:0000313" key="2">
    <source>
        <dbReference type="EMBL" id="QDT45815.1"/>
    </source>
</evidence>
<keyword evidence="3" id="KW-1185">Reference proteome</keyword>
<gene>
    <name evidence="2" type="ORF">Pan241w_59430</name>
</gene>
<accession>A0A517RPM6</accession>
<evidence type="ECO:0000313" key="3">
    <source>
        <dbReference type="Proteomes" id="UP000317171"/>
    </source>
</evidence>